<protein>
    <recommendedName>
        <fullName evidence="3">Phosphoglycerate mutase</fullName>
    </recommendedName>
</protein>
<dbReference type="SUPFAM" id="SSF53254">
    <property type="entry name" value="Phosphoglycerate mutase-like"/>
    <property type="match status" value="1"/>
</dbReference>
<dbReference type="AlphaFoldDB" id="A0A9P8AJJ0"/>
<evidence type="ECO:0000313" key="2">
    <source>
        <dbReference type="Proteomes" id="UP000790833"/>
    </source>
</evidence>
<reference evidence="1" key="1">
    <citation type="submission" date="2021-03" db="EMBL/GenBank/DDBJ databases">
        <authorList>
            <person name="Palmer J.M."/>
        </authorList>
    </citation>
    <scope>NUCLEOTIDE SEQUENCE</scope>
    <source>
        <strain evidence="1">ARV_011</strain>
    </source>
</reference>
<dbReference type="Gene3D" id="3.40.50.1240">
    <property type="entry name" value="Phosphoglycerate mutase-like"/>
    <property type="match status" value="1"/>
</dbReference>
<gene>
    <name evidence="1" type="ORF">KQ657_004886</name>
</gene>
<dbReference type="Pfam" id="PF00300">
    <property type="entry name" value="His_Phos_1"/>
    <property type="match status" value="1"/>
</dbReference>
<dbReference type="RefSeq" id="XP_043049724.1">
    <property type="nucleotide sequence ID" value="XM_043195551.1"/>
</dbReference>
<dbReference type="GeneID" id="66118260"/>
<evidence type="ECO:0008006" key="3">
    <source>
        <dbReference type="Google" id="ProtNLM"/>
    </source>
</evidence>
<accession>A0A9P8AJJ0</accession>
<dbReference type="EMBL" id="JAHMUF010000008">
    <property type="protein sequence ID" value="KAG7194177.1"/>
    <property type="molecule type" value="Genomic_DNA"/>
</dbReference>
<dbReference type="InterPro" id="IPR013078">
    <property type="entry name" value="His_Pase_superF_clade-1"/>
</dbReference>
<name>A0A9P8AJJ0_9ASCO</name>
<evidence type="ECO:0000313" key="1">
    <source>
        <dbReference type="EMBL" id="KAG7194177.1"/>
    </source>
</evidence>
<organism evidence="1 2">
    <name type="scientific">Scheffersomyces spartinae</name>
    <dbReference type="NCBI Taxonomy" id="45513"/>
    <lineage>
        <taxon>Eukaryota</taxon>
        <taxon>Fungi</taxon>
        <taxon>Dikarya</taxon>
        <taxon>Ascomycota</taxon>
        <taxon>Saccharomycotina</taxon>
        <taxon>Pichiomycetes</taxon>
        <taxon>Debaryomycetaceae</taxon>
        <taxon>Scheffersomyces</taxon>
    </lineage>
</organism>
<dbReference type="Proteomes" id="UP000790833">
    <property type="component" value="Unassembled WGS sequence"/>
</dbReference>
<dbReference type="InterPro" id="IPR029033">
    <property type="entry name" value="His_PPase_superfam"/>
</dbReference>
<sequence length="149" mass="16693">MKASCGYSWLEKTSSLRERNMGVLEGMCITDARAKYGSDFRNIGEKKDSLVARVEEVWDGLIADAQEKGWKNLVVCTHGGVITAYINYLYTDRKYGLNRKLSPDSLKVPFNTSVLTIDIVLANKQGTIQDFGNTDHLGGHFTVKDQDLR</sequence>
<dbReference type="OrthoDB" id="354304at2759"/>
<keyword evidence="2" id="KW-1185">Reference proteome</keyword>
<comment type="caution">
    <text evidence="1">The sequence shown here is derived from an EMBL/GenBank/DDBJ whole genome shotgun (WGS) entry which is preliminary data.</text>
</comment>
<proteinExistence type="predicted"/>